<dbReference type="AlphaFoldDB" id="A0A232ENH5"/>
<sequence length="90" mass="10387">MAYFAQNLTVTLVLNWREARRRRREKERKNLREAVNRANGEGNSTVGLYAREKKATQQRRATTVAITLPPAVLVVSTLLNPPQNLTFWHQ</sequence>
<evidence type="ECO:0000313" key="2">
    <source>
        <dbReference type="Proteomes" id="UP000215335"/>
    </source>
</evidence>
<reference evidence="1 2" key="1">
    <citation type="journal article" date="2017" name="Curr. Biol.">
        <title>The Evolution of Venom by Co-option of Single-Copy Genes.</title>
        <authorList>
            <person name="Martinson E.O."/>
            <person name="Mrinalini"/>
            <person name="Kelkar Y.D."/>
            <person name="Chang C.H."/>
            <person name="Werren J.H."/>
        </authorList>
    </citation>
    <scope>NUCLEOTIDE SEQUENCE [LARGE SCALE GENOMIC DNA]</scope>
    <source>
        <strain evidence="1 2">Alberta</strain>
        <tissue evidence="1">Whole body</tissue>
    </source>
</reference>
<keyword evidence="2" id="KW-1185">Reference proteome</keyword>
<accession>A0A232ENH5</accession>
<proteinExistence type="predicted"/>
<gene>
    <name evidence="1" type="ORF">TSAR_011735</name>
</gene>
<evidence type="ECO:0000313" key="1">
    <source>
        <dbReference type="EMBL" id="OXU19881.1"/>
    </source>
</evidence>
<dbReference type="EMBL" id="NNAY01003166">
    <property type="protein sequence ID" value="OXU19881.1"/>
    <property type="molecule type" value="Genomic_DNA"/>
</dbReference>
<protein>
    <submittedName>
        <fullName evidence="1">Uncharacterized protein</fullName>
    </submittedName>
</protein>
<dbReference type="Proteomes" id="UP000215335">
    <property type="component" value="Unassembled WGS sequence"/>
</dbReference>
<comment type="caution">
    <text evidence="1">The sequence shown here is derived from an EMBL/GenBank/DDBJ whole genome shotgun (WGS) entry which is preliminary data.</text>
</comment>
<name>A0A232ENH5_9HYME</name>
<organism evidence="1 2">
    <name type="scientific">Trichomalopsis sarcophagae</name>
    <dbReference type="NCBI Taxonomy" id="543379"/>
    <lineage>
        <taxon>Eukaryota</taxon>
        <taxon>Metazoa</taxon>
        <taxon>Ecdysozoa</taxon>
        <taxon>Arthropoda</taxon>
        <taxon>Hexapoda</taxon>
        <taxon>Insecta</taxon>
        <taxon>Pterygota</taxon>
        <taxon>Neoptera</taxon>
        <taxon>Endopterygota</taxon>
        <taxon>Hymenoptera</taxon>
        <taxon>Apocrita</taxon>
        <taxon>Proctotrupomorpha</taxon>
        <taxon>Chalcidoidea</taxon>
        <taxon>Pteromalidae</taxon>
        <taxon>Pteromalinae</taxon>
        <taxon>Trichomalopsis</taxon>
    </lineage>
</organism>